<dbReference type="EMBL" id="QGMI01000861">
    <property type="protein sequence ID" value="TVY36196.1"/>
    <property type="molecule type" value="Genomic_DNA"/>
</dbReference>
<dbReference type="PROSITE" id="PS50294">
    <property type="entry name" value="WD_REPEATS_REGION"/>
    <property type="match status" value="1"/>
</dbReference>
<dbReference type="Proteomes" id="UP000443090">
    <property type="component" value="Unassembled WGS sequence"/>
</dbReference>
<name>A0A8H8U6R7_9HELO</name>
<accession>A0A8H8U6R7</accession>
<sequence>MLHRKKNYTFSRTFPLHPIYDIGSRRRGVPARVGQRNATGSFDSPQDHSISPPGNGTYNGNGFTSPLGPNSHNFTGLANTFAPTPVSDMGLDSRDERGELAEQADSYDSMDEDQDMSDGGAALTMTLSHAEALNAELDLLDAEVMGPDNFTGLHLDTHFPSLENHHNHDVFLHIDLPASEPHSPHPEDEQENTIATDAMNTPDLPATMSQVSQHLQHIQDGQEHMELDMAADEHGAFTNNSTHPFLVPYIPHFQAIHQAMHGSAGSSQVADYVSLPNISSFQSTEIIPVLPSAWESGVGLASTAAATDDLVQPQSPLNASHLSFVDMNWEDESDADQHEVEDQSNLSLGDFLYNWGMSASRNDESKRRNRGPILPVLHRQRFVENLQPMRRCDLQGDLCDIQRINWTELGVSRLEARQMRRQTYSNYTNVRLTHQWHPRLNGARLSDHENYFKFRRMDFDHNVHLTHFQLRNLMSCVSRDNIFYTSKSKILQWNPSSGTKAPESVVMNLESPNVQPFHAAAFQGGTQISTLAAGHDILIAGGFCGEYALVNLRSHKDTKHTEGLLTDEMNSITNHVQIHLSRSSSLPVAAFASNDNGFRVLDVNTNHFVAEHKYDHAINCSAISPDQRLRVLVGDTRQVMICNSETGEVLQSLDGHRDFGFACDWADDGWTVATGNQDMQIKIWDARKWTSSSGIAQAVATISAEMGGARKLQFSPVGSGKRVLVAAEPADFVSVIDAQTFTSKQTLSFFGEIGGVDFTNDGQDLIVANCDSMRGGIMQYERCDFAGDGLHGLEALREKSDRYRRKSTGFDWISDDEDLIGHPKSRGTVTHRQRKAAQLGVTIDHF</sequence>
<dbReference type="InterPro" id="IPR015943">
    <property type="entry name" value="WD40/YVTN_repeat-like_dom_sf"/>
</dbReference>
<feature type="compositionally biased region" description="Polar residues" evidence="2">
    <location>
        <begin position="36"/>
        <end position="67"/>
    </location>
</feature>
<evidence type="ECO:0000256" key="1">
    <source>
        <dbReference type="PROSITE-ProRule" id="PRU00221"/>
    </source>
</evidence>
<protein>
    <submittedName>
        <fullName evidence="3">Putative WD repeat-containing protein</fullName>
    </submittedName>
</protein>
<dbReference type="PANTHER" id="PTHR43991:SF12">
    <property type="entry name" value="WD REPEAT PROTEIN (AFU_ORTHOLOGUE AFUA_8G05640)"/>
    <property type="match status" value="1"/>
</dbReference>
<keyword evidence="1" id="KW-0853">WD repeat</keyword>
<dbReference type="Gene3D" id="2.130.10.10">
    <property type="entry name" value="YVTN repeat-like/Quinoprotein amine dehydrogenase"/>
    <property type="match status" value="2"/>
</dbReference>
<dbReference type="InterPro" id="IPR036322">
    <property type="entry name" value="WD40_repeat_dom_sf"/>
</dbReference>
<proteinExistence type="predicted"/>
<comment type="caution">
    <text evidence="3">The sequence shown here is derived from an EMBL/GenBank/DDBJ whole genome shotgun (WGS) entry which is preliminary data.</text>
</comment>
<dbReference type="PROSITE" id="PS50082">
    <property type="entry name" value="WD_REPEATS_2"/>
    <property type="match status" value="1"/>
</dbReference>
<dbReference type="OrthoDB" id="20669at2759"/>
<feature type="region of interest" description="Disordered" evidence="2">
    <location>
        <begin position="35"/>
        <end position="67"/>
    </location>
</feature>
<dbReference type="AlphaFoldDB" id="A0A8H8U6R7"/>
<evidence type="ECO:0000313" key="4">
    <source>
        <dbReference type="Proteomes" id="UP000443090"/>
    </source>
</evidence>
<keyword evidence="4" id="KW-1185">Reference proteome</keyword>
<dbReference type="PANTHER" id="PTHR43991">
    <property type="entry name" value="WD REPEAT PROTEIN (AFU_ORTHOLOGUE AFUA_8G05640)-RELATED"/>
    <property type="match status" value="1"/>
</dbReference>
<dbReference type="InterPro" id="IPR001680">
    <property type="entry name" value="WD40_rpt"/>
</dbReference>
<evidence type="ECO:0000256" key="2">
    <source>
        <dbReference type="SAM" id="MobiDB-lite"/>
    </source>
</evidence>
<evidence type="ECO:0000313" key="3">
    <source>
        <dbReference type="EMBL" id="TVY36196.1"/>
    </source>
</evidence>
<dbReference type="SMART" id="SM00320">
    <property type="entry name" value="WD40"/>
    <property type="match status" value="3"/>
</dbReference>
<gene>
    <name evidence="3" type="primary">SPBC2A9.03</name>
    <name evidence="3" type="ORF">LOCC1_G008223</name>
</gene>
<dbReference type="SUPFAM" id="SSF50978">
    <property type="entry name" value="WD40 repeat-like"/>
    <property type="match status" value="1"/>
</dbReference>
<organism evidence="3 4">
    <name type="scientific">Lachnellula occidentalis</name>
    <dbReference type="NCBI Taxonomy" id="215460"/>
    <lineage>
        <taxon>Eukaryota</taxon>
        <taxon>Fungi</taxon>
        <taxon>Dikarya</taxon>
        <taxon>Ascomycota</taxon>
        <taxon>Pezizomycotina</taxon>
        <taxon>Leotiomycetes</taxon>
        <taxon>Helotiales</taxon>
        <taxon>Lachnaceae</taxon>
        <taxon>Lachnellula</taxon>
    </lineage>
</organism>
<feature type="repeat" description="WD" evidence="1">
    <location>
        <begin position="653"/>
        <end position="685"/>
    </location>
</feature>
<reference evidence="3 4" key="1">
    <citation type="submission" date="2018-05" db="EMBL/GenBank/DDBJ databases">
        <title>Genome sequencing and assembly of the regulated plant pathogen Lachnellula willkommii and related sister species for the development of diagnostic species identification markers.</title>
        <authorList>
            <person name="Giroux E."/>
            <person name="Bilodeau G."/>
        </authorList>
    </citation>
    <scope>NUCLEOTIDE SEQUENCE [LARGE SCALE GENOMIC DNA]</scope>
    <source>
        <strain evidence="3 4">CBS 160.35</strain>
    </source>
</reference>